<dbReference type="CDD" id="cd06971">
    <property type="entry name" value="PgpA"/>
    <property type="match status" value="1"/>
</dbReference>
<sequence>MSGKNTQVNFNLANPIQFLALGFGSGLAPKAPGTFGTLAAVPLFLLMSSLSPLFYALLVLVVCISGIYICGKAAKDVGVHDHGAIVWDEFAGFFITMFMIPVSWQSVLVGFILFRIFDIAKPWPISVADKKLTGGFGIMFDDVLAGLFSLVIMHVIF</sequence>
<feature type="transmembrane region" description="Helical" evidence="2">
    <location>
        <begin position="134"/>
        <end position="156"/>
    </location>
</feature>
<keyword evidence="1" id="KW-0479">Metal-binding</keyword>
<comment type="function">
    <text evidence="1">Lipid phosphatase which dephosphorylates phosphatidylglycerophosphate (PGP) to phosphatidylglycerol (PG).</text>
</comment>
<keyword evidence="1" id="KW-0443">Lipid metabolism</keyword>
<dbReference type="UniPathway" id="UPA00084">
    <property type="reaction ID" value="UER00504"/>
</dbReference>
<comment type="caution">
    <text evidence="4">The sequence shown here is derived from an EMBL/GenBank/DDBJ whole genome shotgun (WGS) entry which is preliminary data.</text>
</comment>
<gene>
    <name evidence="4" type="ORF">A9Q75_18315</name>
</gene>
<dbReference type="GO" id="GO:0005886">
    <property type="term" value="C:plasma membrane"/>
    <property type="evidence" value="ECO:0007669"/>
    <property type="project" value="UniProtKB-SubCell"/>
</dbReference>
<comment type="subcellular location">
    <subcellularLocation>
        <location evidence="1">Cell inner membrane</location>
        <topology evidence="1">Multi-pass membrane protein</topology>
    </subcellularLocation>
</comment>
<evidence type="ECO:0000313" key="5">
    <source>
        <dbReference type="Proteomes" id="UP000243053"/>
    </source>
</evidence>
<dbReference type="GO" id="GO:0046872">
    <property type="term" value="F:metal ion binding"/>
    <property type="evidence" value="ECO:0007669"/>
    <property type="project" value="UniProtKB-KW"/>
</dbReference>
<dbReference type="Proteomes" id="UP000243053">
    <property type="component" value="Unassembled WGS sequence"/>
</dbReference>
<dbReference type="EMBL" id="MAAF01000114">
    <property type="protein sequence ID" value="OUR75097.1"/>
    <property type="molecule type" value="Genomic_DNA"/>
</dbReference>
<dbReference type="PIRSF" id="PIRSF006162">
    <property type="entry name" value="PgpA"/>
    <property type="match status" value="1"/>
</dbReference>
<dbReference type="InterPro" id="IPR036681">
    <property type="entry name" value="PgpA-like_sf"/>
</dbReference>
<dbReference type="AlphaFoldDB" id="A0A1Y5E356"/>
<dbReference type="Pfam" id="PF04608">
    <property type="entry name" value="PgpA"/>
    <property type="match status" value="1"/>
</dbReference>
<keyword evidence="1" id="KW-0442">Lipid degradation</keyword>
<dbReference type="InterPro" id="IPR026037">
    <property type="entry name" value="PgpA"/>
</dbReference>
<keyword evidence="1" id="KW-0460">Magnesium</keyword>
<dbReference type="PANTHER" id="PTHR36305:SF1">
    <property type="entry name" value="PHOSPHATIDYLGLYCEROPHOSPHATASE A"/>
    <property type="match status" value="1"/>
</dbReference>
<comment type="catalytic activity">
    <reaction evidence="1">
        <text>a 1,2-diacyl-sn-glycero-3-phospho-(1'-sn-glycero-3'-phosphate) + H2O = a 1,2-diacyl-sn-glycero-3-phospho-(1'-sn-glycerol) + phosphate</text>
        <dbReference type="Rhea" id="RHEA:33751"/>
        <dbReference type="ChEBI" id="CHEBI:15377"/>
        <dbReference type="ChEBI" id="CHEBI:43474"/>
        <dbReference type="ChEBI" id="CHEBI:60110"/>
        <dbReference type="ChEBI" id="CHEBI:64716"/>
        <dbReference type="EC" id="3.1.3.27"/>
    </reaction>
</comment>
<keyword evidence="2" id="KW-1133">Transmembrane helix</keyword>
<evidence type="ECO:0000256" key="2">
    <source>
        <dbReference type="SAM" id="Phobius"/>
    </source>
</evidence>
<keyword evidence="1" id="KW-1003">Cell membrane</keyword>
<evidence type="ECO:0000259" key="3">
    <source>
        <dbReference type="Pfam" id="PF04608"/>
    </source>
</evidence>
<feature type="transmembrane region" description="Helical" evidence="2">
    <location>
        <begin position="90"/>
        <end position="114"/>
    </location>
</feature>
<comment type="pathway">
    <text evidence="1">Phospholipid metabolism; phosphatidylglycerol biosynthesis; phosphatidylglycerol from CDP-diacylglycerol: step 2/2.</text>
</comment>
<dbReference type="GO" id="GO:0008962">
    <property type="term" value="F:phosphatidylglycerophosphatase activity"/>
    <property type="evidence" value="ECO:0007669"/>
    <property type="project" value="UniProtKB-EC"/>
</dbReference>
<keyword evidence="1" id="KW-1208">Phospholipid metabolism</keyword>
<dbReference type="InterPro" id="IPR007686">
    <property type="entry name" value="YutG/PgpA"/>
</dbReference>
<keyword evidence="1 2" id="KW-0812">Transmembrane</keyword>
<accession>A0A1Y5E356</accession>
<name>A0A1Y5E356_COLPS</name>
<comment type="cofactor">
    <cofactor evidence="1">
        <name>Mg(2+)</name>
        <dbReference type="ChEBI" id="CHEBI:18420"/>
    </cofactor>
</comment>
<feature type="transmembrane region" description="Helical" evidence="2">
    <location>
        <begin position="53"/>
        <end position="70"/>
    </location>
</feature>
<keyword evidence="1" id="KW-0378">Hydrolase</keyword>
<dbReference type="GO" id="GO:0009395">
    <property type="term" value="P:phospholipid catabolic process"/>
    <property type="evidence" value="ECO:0007669"/>
    <property type="project" value="UniProtKB-KW"/>
</dbReference>
<organism evidence="4 5">
    <name type="scientific">Colwellia psychrerythraea</name>
    <name type="common">Vibrio psychroerythus</name>
    <dbReference type="NCBI Taxonomy" id="28229"/>
    <lineage>
        <taxon>Bacteria</taxon>
        <taxon>Pseudomonadati</taxon>
        <taxon>Pseudomonadota</taxon>
        <taxon>Gammaproteobacteria</taxon>
        <taxon>Alteromonadales</taxon>
        <taxon>Colwelliaceae</taxon>
        <taxon>Colwellia</taxon>
    </lineage>
</organism>
<protein>
    <recommendedName>
        <fullName evidence="1">Phosphatidylglycerophosphatase A</fullName>
        <ecNumber evidence="1">3.1.3.27</ecNumber>
    </recommendedName>
    <alternativeName>
        <fullName evidence="1">Phosphatidylglycerolphosphate phosphatase A</fullName>
    </alternativeName>
</protein>
<keyword evidence="1" id="KW-0997">Cell inner membrane</keyword>
<evidence type="ECO:0000313" key="4">
    <source>
        <dbReference type="EMBL" id="OUR75097.1"/>
    </source>
</evidence>
<reference evidence="5" key="1">
    <citation type="journal article" date="2017" name="Proc. Natl. Acad. Sci. U.S.A.">
        <title>Simulation of Deepwater Horizon oil plume reveals substrate specialization within a complex community of hydrocarbon degraders.</title>
        <authorList>
            <person name="Hu P."/>
            <person name="Dubinsky E.A."/>
            <person name="Probst A.J."/>
            <person name="Wang J."/>
            <person name="Sieber C.M.K."/>
            <person name="Tom L.M."/>
            <person name="Gardinali P."/>
            <person name="Banfield J.F."/>
            <person name="Atlas R.M."/>
            <person name="Andersen G.L."/>
        </authorList>
    </citation>
    <scope>NUCLEOTIDE SEQUENCE [LARGE SCALE GENOMIC DNA]</scope>
</reference>
<dbReference type="EC" id="3.1.3.27" evidence="1"/>
<evidence type="ECO:0000256" key="1">
    <source>
        <dbReference type="PIRNR" id="PIRNR006162"/>
    </source>
</evidence>
<keyword evidence="1 2" id="KW-0472">Membrane</keyword>
<keyword evidence="1" id="KW-0595">Phospholipid degradation</keyword>
<dbReference type="GO" id="GO:0006655">
    <property type="term" value="P:phosphatidylglycerol biosynthetic process"/>
    <property type="evidence" value="ECO:0007669"/>
    <property type="project" value="UniProtKB-UniPathway"/>
</dbReference>
<dbReference type="SUPFAM" id="SSF101307">
    <property type="entry name" value="YutG-like"/>
    <property type="match status" value="1"/>
</dbReference>
<feature type="domain" description="YutG/PgpA" evidence="3">
    <location>
        <begin position="19"/>
        <end position="156"/>
    </location>
</feature>
<dbReference type="PANTHER" id="PTHR36305">
    <property type="entry name" value="PHOSPHATIDYLGLYCEROPHOSPHATASE A"/>
    <property type="match status" value="1"/>
</dbReference>
<proteinExistence type="predicted"/>